<proteinExistence type="predicted"/>
<reference evidence="2" key="1">
    <citation type="submission" date="2022-07" db="EMBL/GenBank/DDBJ databases">
        <authorList>
            <person name="Macas J."/>
            <person name="Novak P."/>
            <person name="Neumann P."/>
        </authorList>
    </citation>
    <scope>NUCLEOTIDE SEQUENCE</scope>
</reference>
<dbReference type="AlphaFoldDB" id="A0A9P1E9D6"/>
<evidence type="ECO:0000313" key="3">
    <source>
        <dbReference type="Proteomes" id="UP001152484"/>
    </source>
</evidence>
<dbReference type="EMBL" id="CAMAPE010000019">
    <property type="protein sequence ID" value="CAH9087776.1"/>
    <property type="molecule type" value="Genomic_DNA"/>
</dbReference>
<organism evidence="2 3">
    <name type="scientific">Cuscuta europaea</name>
    <name type="common">European dodder</name>
    <dbReference type="NCBI Taxonomy" id="41803"/>
    <lineage>
        <taxon>Eukaryota</taxon>
        <taxon>Viridiplantae</taxon>
        <taxon>Streptophyta</taxon>
        <taxon>Embryophyta</taxon>
        <taxon>Tracheophyta</taxon>
        <taxon>Spermatophyta</taxon>
        <taxon>Magnoliopsida</taxon>
        <taxon>eudicotyledons</taxon>
        <taxon>Gunneridae</taxon>
        <taxon>Pentapetalae</taxon>
        <taxon>asterids</taxon>
        <taxon>lamiids</taxon>
        <taxon>Solanales</taxon>
        <taxon>Convolvulaceae</taxon>
        <taxon>Cuscuteae</taxon>
        <taxon>Cuscuta</taxon>
        <taxon>Cuscuta subgen. Cuscuta</taxon>
    </lineage>
</organism>
<keyword evidence="3" id="KW-1185">Reference proteome</keyword>
<dbReference type="Proteomes" id="UP001152484">
    <property type="component" value="Unassembled WGS sequence"/>
</dbReference>
<evidence type="ECO:0000313" key="2">
    <source>
        <dbReference type="EMBL" id="CAH9087776.1"/>
    </source>
</evidence>
<feature type="transmembrane region" description="Helical" evidence="1">
    <location>
        <begin position="76"/>
        <end position="96"/>
    </location>
</feature>
<keyword evidence="1" id="KW-0812">Transmembrane</keyword>
<keyword evidence="1" id="KW-1133">Transmembrane helix</keyword>
<comment type="caution">
    <text evidence="2">The sequence shown here is derived from an EMBL/GenBank/DDBJ whole genome shotgun (WGS) entry which is preliminary data.</text>
</comment>
<protein>
    <submittedName>
        <fullName evidence="2">Uncharacterized protein</fullName>
    </submittedName>
</protein>
<name>A0A9P1E9D6_CUSEU</name>
<keyword evidence="1" id="KW-0472">Membrane</keyword>
<sequence length="99" mass="11455">MENLGPAADEEFHPTRIRVRPNRKPRIVIEDYMPSLGAYLPRETEPVDVNVIREINARLTSVMEDVRVMKRRLTRIVILQLLCLMVAVSGLLVKLFSRK</sequence>
<accession>A0A9P1E9D6</accession>
<dbReference type="OrthoDB" id="1264922at2759"/>
<gene>
    <name evidence="2" type="ORF">CEURO_LOCUS10233</name>
</gene>
<evidence type="ECO:0000256" key="1">
    <source>
        <dbReference type="SAM" id="Phobius"/>
    </source>
</evidence>